<keyword evidence="1" id="KW-0732">Signal</keyword>
<evidence type="ECO:0000313" key="3">
    <source>
        <dbReference type="EMBL" id="AXC15109.1"/>
    </source>
</evidence>
<keyword evidence="3" id="KW-0378">Hydrolase</keyword>
<dbReference type="EMBL" id="CP030840">
    <property type="protein sequence ID" value="AXC15109.1"/>
    <property type="molecule type" value="Genomic_DNA"/>
</dbReference>
<organism evidence="3 4">
    <name type="scientific">Acidisarcina polymorpha</name>
    <dbReference type="NCBI Taxonomy" id="2211140"/>
    <lineage>
        <taxon>Bacteria</taxon>
        <taxon>Pseudomonadati</taxon>
        <taxon>Acidobacteriota</taxon>
        <taxon>Terriglobia</taxon>
        <taxon>Terriglobales</taxon>
        <taxon>Acidobacteriaceae</taxon>
        <taxon>Acidisarcina</taxon>
    </lineage>
</organism>
<keyword evidence="4" id="KW-1185">Reference proteome</keyword>
<dbReference type="AlphaFoldDB" id="A0A2Z5G814"/>
<dbReference type="InterPro" id="IPR028994">
    <property type="entry name" value="Integrin_alpha_N"/>
</dbReference>
<evidence type="ECO:0000259" key="2">
    <source>
        <dbReference type="Pfam" id="PF16640"/>
    </source>
</evidence>
<dbReference type="GO" id="GO:0016787">
    <property type="term" value="F:hydrolase activity"/>
    <property type="evidence" value="ECO:0007669"/>
    <property type="project" value="UniProtKB-KW"/>
</dbReference>
<gene>
    <name evidence="3" type="ORF">ACPOL_5865</name>
</gene>
<dbReference type="InterPro" id="IPR013517">
    <property type="entry name" value="FG-GAP"/>
</dbReference>
<accession>A0A2Z5G814</accession>
<dbReference type="Gene3D" id="2.40.128.340">
    <property type="match status" value="2"/>
</dbReference>
<reference evidence="3 4" key="1">
    <citation type="journal article" date="2018" name="Front. Microbiol.">
        <title>Hydrolytic Capabilities as a Key to Environmental Success: Chitinolytic and Cellulolytic Acidobacteria From Acidic Sub-arctic Soils and Boreal Peatlands.</title>
        <authorList>
            <person name="Belova S.E."/>
            <person name="Ravin N.V."/>
            <person name="Pankratov T.A."/>
            <person name="Rakitin A.L."/>
            <person name="Ivanova A.A."/>
            <person name="Beletsky A.V."/>
            <person name="Mardanov A.V."/>
            <person name="Sinninghe Damste J.S."/>
            <person name="Dedysh S.N."/>
        </authorList>
    </citation>
    <scope>NUCLEOTIDE SEQUENCE [LARGE SCALE GENOMIC DNA]</scope>
    <source>
        <strain evidence="3 4">SBC82</strain>
    </source>
</reference>
<feature type="domain" description="Bacterial Ig-like" evidence="2">
    <location>
        <begin position="25"/>
        <end position="117"/>
    </location>
</feature>
<dbReference type="InterPro" id="IPR032109">
    <property type="entry name" value="Big_3_5"/>
</dbReference>
<dbReference type="PANTHER" id="PTHR44103:SF1">
    <property type="entry name" value="PROPROTEIN CONVERTASE P"/>
    <property type="match status" value="1"/>
</dbReference>
<evidence type="ECO:0000313" key="4">
    <source>
        <dbReference type="Proteomes" id="UP000253606"/>
    </source>
</evidence>
<sequence length="422" mass="41708">MLAPGIRGSAAAGTATTLAVTSGGSATTTVAAGSAITLTAKVTSGAMALTTGQVNFCDASVPYCTDIHSLGTAQLTSAGTAIMRLIPGIGSHSYKVVFSGTIAYSTSSSAASSLAVTFAGPYTSATTFTSSGNPGGYTLTASVVGSPRSATVAPTGVISFLNTTSNNQVVTTATLTPSAQPLSYSMPDPGVYILNPSAMVTGDFNEDGKPDLLLSGIDSNFQSSGFAMALGNGDGTFTHSTVANITENETVMAVGDFNQDGHLDVAALGSSGLTILLGNGDGTFNNNAIVVTPSVPEYALWVAGDFSGDGILDLAYTNIPLPGVTVLLGNGDGTFAAPITGTTAPADGALVTGDFNGDGKLDLALSSPANGTITVLLGQGNGTFVAAAPVSLVNADPIVTGDFNGDGKLDLAAASSDQTLTL</sequence>
<dbReference type="KEGG" id="abas:ACPOL_5865"/>
<dbReference type="Gene3D" id="2.60.40.10">
    <property type="entry name" value="Immunoglobulins"/>
    <property type="match status" value="1"/>
</dbReference>
<evidence type="ECO:0000256" key="1">
    <source>
        <dbReference type="ARBA" id="ARBA00022729"/>
    </source>
</evidence>
<proteinExistence type="predicted"/>
<dbReference type="Pfam" id="PF13517">
    <property type="entry name" value="FG-GAP_3"/>
    <property type="match status" value="2"/>
</dbReference>
<dbReference type="Pfam" id="PF16640">
    <property type="entry name" value="Big_3_5"/>
    <property type="match status" value="1"/>
</dbReference>
<name>A0A2Z5G814_9BACT</name>
<protein>
    <submittedName>
        <fullName evidence="3">N-terminal domain intergin-like repeats and c-terminal-cell wall-associated hydrolase domain</fullName>
    </submittedName>
</protein>
<dbReference type="InterPro" id="IPR013783">
    <property type="entry name" value="Ig-like_fold"/>
</dbReference>
<dbReference type="PANTHER" id="PTHR44103">
    <property type="entry name" value="PROPROTEIN CONVERTASE P"/>
    <property type="match status" value="1"/>
</dbReference>
<dbReference type="Proteomes" id="UP000253606">
    <property type="component" value="Chromosome"/>
</dbReference>
<dbReference type="SUPFAM" id="SSF69318">
    <property type="entry name" value="Integrin alpha N-terminal domain"/>
    <property type="match status" value="1"/>
</dbReference>